<accession>A0ABT5HMM1</accession>
<protein>
    <submittedName>
        <fullName evidence="1">Heme-binding protein</fullName>
    </submittedName>
</protein>
<dbReference type="InterPro" id="IPR038084">
    <property type="entry name" value="PduO/GlcC-like_sf"/>
</dbReference>
<dbReference type="PANTHER" id="PTHR34309:SF1">
    <property type="entry name" value="PROTEIN GLCG"/>
    <property type="match status" value="1"/>
</dbReference>
<gene>
    <name evidence="1" type="ORF">PQU98_15235</name>
</gene>
<dbReference type="SUPFAM" id="SSF143744">
    <property type="entry name" value="GlcG-like"/>
    <property type="match status" value="1"/>
</dbReference>
<keyword evidence="2" id="KW-1185">Reference proteome</keyword>
<dbReference type="EMBL" id="JAQQKV010000003">
    <property type="protein sequence ID" value="MDC7677495.1"/>
    <property type="molecule type" value="Genomic_DNA"/>
</dbReference>
<organism evidence="1 2">
    <name type="scientific">Asticcacaulis machinosus</name>
    <dbReference type="NCBI Taxonomy" id="2984211"/>
    <lineage>
        <taxon>Bacteria</taxon>
        <taxon>Pseudomonadati</taxon>
        <taxon>Pseudomonadota</taxon>
        <taxon>Alphaproteobacteria</taxon>
        <taxon>Caulobacterales</taxon>
        <taxon>Caulobacteraceae</taxon>
        <taxon>Asticcacaulis</taxon>
    </lineage>
</organism>
<dbReference type="Proteomes" id="UP001218579">
    <property type="component" value="Unassembled WGS sequence"/>
</dbReference>
<evidence type="ECO:0000313" key="1">
    <source>
        <dbReference type="EMBL" id="MDC7677495.1"/>
    </source>
</evidence>
<proteinExistence type="predicted"/>
<reference evidence="1 2" key="1">
    <citation type="submission" date="2023-01" db="EMBL/GenBank/DDBJ databases">
        <title>Novel species of the genus Asticcacaulis isolated from rivers.</title>
        <authorList>
            <person name="Lu H."/>
        </authorList>
    </citation>
    <scope>NUCLEOTIDE SEQUENCE [LARGE SCALE GENOMIC DNA]</scope>
    <source>
        <strain evidence="1 2">LKC15W</strain>
    </source>
</reference>
<dbReference type="Gene3D" id="3.30.450.150">
    <property type="entry name" value="Haem-degrading domain"/>
    <property type="match status" value="1"/>
</dbReference>
<name>A0ABT5HMM1_9CAUL</name>
<dbReference type="Pfam" id="PF03928">
    <property type="entry name" value="HbpS-like"/>
    <property type="match status" value="1"/>
</dbReference>
<dbReference type="InterPro" id="IPR052517">
    <property type="entry name" value="GlcG_carb_metab_protein"/>
</dbReference>
<dbReference type="InterPro" id="IPR005624">
    <property type="entry name" value="PduO/GlcC-like"/>
</dbReference>
<dbReference type="RefSeq" id="WP_272745812.1">
    <property type="nucleotide sequence ID" value="NZ_JAQQKV010000003.1"/>
</dbReference>
<evidence type="ECO:0000313" key="2">
    <source>
        <dbReference type="Proteomes" id="UP001218579"/>
    </source>
</evidence>
<dbReference type="PANTHER" id="PTHR34309">
    <property type="entry name" value="SLR1406 PROTEIN"/>
    <property type="match status" value="1"/>
</dbReference>
<comment type="caution">
    <text evidence="1">The sequence shown here is derived from an EMBL/GenBank/DDBJ whole genome shotgun (WGS) entry which is preliminary data.</text>
</comment>
<sequence length="131" mass="13121">MLTLEQSQRALAAAEAHAVAIGVPVNIAIVDAGVHLTAFARMDGAVLGAIDVALGKARTAALFRIPSESVWDYCKPAAPAPTLELSNGGLMAFPGGLPLTAADGTFLGAVGVSGGAPSQDREIAKAATQTL</sequence>